<dbReference type="Pfam" id="PF20311">
    <property type="entry name" value="DUF6607"/>
    <property type="match status" value="1"/>
</dbReference>
<comment type="caution">
    <text evidence="1">The sequence shown here is derived from an EMBL/GenBank/DDBJ whole genome shotgun (WGS) entry which is preliminary data.</text>
</comment>
<organism evidence="1 2">
    <name type="scientific">Raineya orbicola</name>
    <dbReference type="NCBI Taxonomy" id="2016530"/>
    <lineage>
        <taxon>Bacteria</taxon>
        <taxon>Pseudomonadati</taxon>
        <taxon>Bacteroidota</taxon>
        <taxon>Cytophagia</taxon>
        <taxon>Cytophagales</taxon>
        <taxon>Raineyaceae</taxon>
        <taxon>Raineya</taxon>
    </lineage>
</organism>
<dbReference type="InterPro" id="IPR046715">
    <property type="entry name" value="DUF6607"/>
</dbReference>
<dbReference type="RefSeq" id="WP_101359837.1">
    <property type="nucleotide sequence ID" value="NZ_NKXO01000063.1"/>
</dbReference>
<sequence>MKKILIALGMFCGIEPWLMAQPKEDRNAIKQMCGCYEVKFNFAETFAFPKDASTYKPSAQYHEKALEWVQIVEESPRKIVLQHILIVGDTGIVKHWRQDWIYENREFLQYNGFEDWQKIILPKSQVRGQWAQKVYQVDDSPRYEGTGSWIHKDGRHYWESTAYAPLPRREFTKRNDYNLLKRRNRHEITHYGWLHEQDNDKIIRDTKGNDYVLAQEKGIDTYTKVDDNRCALAQKWWKENQELWTKIRRKWDSELAQNQYIKLKKRVDDKPLFMHLFALKNTATQDEINRLIDTFFEVRKSQQQ</sequence>
<accession>A0A2N3I336</accession>
<proteinExistence type="predicted"/>
<protein>
    <submittedName>
        <fullName evidence="1">Uncharacterized protein</fullName>
    </submittedName>
</protein>
<evidence type="ECO:0000313" key="1">
    <source>
        <dbReference type="EMBL" id="PKQ64715.1"/>
    </source>
</evidence>
<dbReference type="AlphaFoldDB" id="A0A2N3I336"/>
<evidence type="ECO:0000313" key="2">
    <source>
        <dbReference type="Proteomes" id="UP000233387"/>
    </source>
</evidence>
<dbReference type="OrthoDB" id="8564954at2"/>
<dbReference type="Proteomes" id="UP000233387">
    <property type="component" value="Unassembled WGS sequence"/>
</dbReference>
<dbReference type="EMBL" id="NKXO01000063">
    <property type="protein sequence ID" value="PKQ64715.1"/>
    <property type="molecule type" value="Genomic_DNA"/>
</dbReference>
<gene>
    <name evidence="1" type="ORF">Rain11_2579</name>
</gene>
<keyword evidence="2" id="KW-1185">Reference proteome</keyword>
<reference evidence="1 2" key="1">
    <citation type="submission" date="2017-06" db="EMBL/GenBank/DDBJ databases">
        <title>Raineya orbicola gen. nov., sp. nov. a slightly thermophilic bacterium of the phylum Bacteroidetes and the description of Raineyaceae fam. nov.</title>
        <authorList>
            <person name="Albuquerque L."/>
            <person name="Polonia A.R.M."/>
            <person name="Barroso C."/>
            <person name="Froufe H.J.C."/>
            <person name="Lage O."/>
            <person name="Lobo-Da-Cunha A."/>
            <person name="Egas C."/>
            <person name="Da Costa M.S."/>
        </authorList>
    </citation>
    <scope>NUCLEOTIDE SEQUENCE [LARGE SCALE GENOMIC DNA]</scope>
    <source>
        <strain evidence="1 2">SPSPC-11</strain>
    </source>
</reference>
<name>A0A2N3I336_9BACT</name>